<organism evidence="2 3">
    <name type="scientific">Autumnicola tepida</name>
    <dbReference type="NCBI Taxonomy" id="3075595"/>
    <lineage>
        <taxon>Bacteria</taxon>
        <taxon>Pseudomonadati</taxon>
        <taxon>Bacteroidota</taxon>
        <taxon>Flavobacteriia</taxon>
        <taxon>Flavobacteriales</taxon>
        <taxon>Flavobacteriaceae</taxon>
        <taxon>Autumnicola</taxon>
    </lineage>
</organism>
<name>A0ABU3CAS5_9FLAO</name>
<keyword evidence="3" id="KW-1185">Reference proteome</keyword>
<dbReference type="InterPro" id="IPR002716">
    <property type="entry name" value="PIN_dom"/>
</dbReference>
<dbReference type="SUPFAM" id="SSF88723">
    <property type="entry name" value="PIN domain-like"/>
    <property type="match status" value="1"/>
</dbReference>
<dbReference type="CDD" id="cd09871">
    <property type="entry name" value="PIN_MtVapC28-VapC30-like"/>
    <property type="match status" value="1"/>
</dbReference>
<dbReference type="Pfam" id="PF10130">
    <property type="entry name" value="PIN_2"/>
    <property type="match status" value="1"/>
</dbReference>
<feature type="domain" description="PIN" evidence="1">
    <location>
        <begin position="4"/>
        <end position="129"/>
    </location>
</feature>
<proteinExistence type="predicted"/>
<evidence type="ECO:0000313" key="2">
    <source>
        <dbReference type="EMBL" id="MDT0643302.1"/>
    </source>
</evidence>
<dbReference type="InterPro" id="IPR029060">
    <property type="entry name" value="PIN-like_dom_sf"/>
</dbReference>
<dbReference type="EMBL" id="JAVRHQ010000011">
    <property type="protein sequence ID" value="MDT0643302.1"/>
    <property type="molecule type" value="Genomic_DNA"/>
</dbReference>
<dbReference type="Proteomes" id="UP001262889">
    <property type="component" value="Unassembled WGS sequence"/>
</dbReference>
<comment type="caution">
    <text evidence="2">The sequence shown here is derived from an EMBL/GenBank/DDBJ whole genome shotgun (WGS) entry which is preliminary data.</text>
</comment>
<gene>
    <name evidence="2" type="ORF">RM553_10720</name>
</gene>
<protein>
    <submittedName>
        <fullName evidence="2">PIN domain-containing protein</fullName>
    </submittedName>
</protein>
<reference evidence="2 3" key="1">
    <citation type="submission" date="2023-09" db="EMBL/GenBank/DDBJ databases">
        <authorList>
            <person name="Rey-Velasco X."/>
        </authorList>
    </citation>
    <scope>NUCLEOTIDE SEQUENCE [LARGE SCALE GENOMIC DNA]</scope>
    <source>
        <strain evidence="2 3">F363</strain>
    </source>
</reference>
<evidence type="ECO:0000259" key="1">
    <source>
        <dbReference type="Pfam" id="PF10130"/>
    </source>
</evidence>
<dbReference type="RefSeq" id="WP_311534919.1">
    <property type="nucleotide sequence ID" value="NZ_JAVRHQ010000011.1"/>
</dbReference>
<dbReference type="Gene3D" id="3.40.50.1010">
    <property type="entry name" value="5'-nuclease"/>
    <property type="match status" value="1"/>
</dbReference>
<sequence>MIIIVDTNIVFSGILNPEGDISDILLNSGDIFQFYSPGFLLEELEKHHQKLLQISGYSETDLNFLKISLLKKIEFINPEFIQQSNWVKAAALAKDVDAYDIPFIALGLQLNAPLWTGDKKLMQGLQRKGYNSILNTKLLEEIRDKK</sequence>
<evidence type="ECO:0000313" key="3">
    <source>
        <dbReference type="Proteomes" id="UP001262889"/>
    </source>
</evidence>
<accession>A0ABU3CAS5</accession>